<dbReference type="GO" id="GO:0004610">
    <property type="term" value="F:phosphoacetylglucosamine mutase activity"/>
    <property type="evidence" value="ECO:0007669"/>
    <property type="project" value="UniProtKB-EC"/>
</dbReference>
<feature type="region of interest" description="Disordered" evidence="15">
    <location>
        <begin position="408"/>
        <end position="427"/>
    </location>
</feature>
<dbReference type="Pfam" id="PF02878">
    <property type="entry name" value="PGM_PMM_I"/>
    <property type="match status" value="2"/>
</dbReference>
<comment type="caution">
    <text evidence="19">The sequence shown here is derived from an EMBL/GenBank/DDBJ whole genome shotgun (WGS) entry which is preliminary data.</text>
</comment>
<keyword evidence="9" id="KW-0413">Isomerase</keyword>
<feature type="domain" description="Alpha-D-phosphohexomutase C-terminal" evidence="16">
    <location>
        <begin position="1151"/>
        <end position="1221"/>
    </location>
</feature>
<evidence type="ECO:0000313" key="20">
    <source>
        <dbReference type="Proteomes" id="UP000215335"/>
    </source>
</evidence>
<evidence type="ECO:0000256" key="10">
    <source>
        <dbReference type="ARBA" id="ARBA00023277"/>
    </source>
</evidence>
<evidence type="ECO:0000256" key="4">
    <source>
        <dbReference type="ARBA" id="ARBA00010231"/>
    </source>
</evidence>
<evidence type="ECO:0000256" key="15">
    <source>
        <dbReference type="SAM" id="MobiDB-lite"/>
    </source>
</evidence>
<dbReference type="FunFam" id="3.30.310.50:FF:000003">
    <property type="entry name" value="Phosphoacetylglucosamine mutase"/>
    <property type="match status" value="1"/>
</dbReference>
<dbReference type="Gene3D" id="3.30.310.50">
    <property type="entry name" value="Alpha-D-phosphohexomutase, C-terminal domain"/>
    <property type="match status" value="1"/>
</dbReference>
<evidence type="ECO:0000256" key="5">
    <source>
        <dbReference type="ARBA" id="ARBA00012731"/>
    </source>
</evidence>
<dbReference type="InterPro" id="IPR049022">
    <property type="entry name" value="AMG1_III"/>
</dbReference>
<keyword evidence="7" id="KW-0479">Metal-binding</keyword>
<dbReference type="AlphaFoldDB" id="A0A232EKF6"/>
<dbReference type="SUPFAM" id="SSF53738">
    <property type="entry name" value="Phosphoglucomutase, first 3 domains"/>
    <property type="match status" value="3"/>
</dbReference>
<dbReference type="InterPro" id="IPR016066">
    <property type="entry name" value="A-D-PHexomutase_CS"/>
</dbReference>
<reference evidence="19 20" key="1">
    <citation type="journal article" date="2017" name="Curr. Biol.">
        <title>The Evolution of Venom by Co-option of Single-Copy Genes.</title>
        <authorList>
            <person name="Martinson E.O."/>
            <person name="Mrinalini"/>
            <person name="Kelkar Y.D."/>
            <person name="Chang C.H."/>
            <person name="Werren J.H."/>
        </authorList>
    </citation>
    <scope>NUCLEOTIDE SEQUENCE [LARGE SCALE GENOMIC DNA]</scope>
    <source>
        <strain evidence="19 20">Alberta</strain>
        <tissue evidence="19">Whole body</tissue>
    </source>
</reference>
<evidence type="ECO:0000256" key="13">
    <source>
        <dbReference type="ARBA" id="ARBA00032065"/>
    </source>
</evidence>
<evidence type="ECO:0000256" key="11">
    <source>
        <dbReference type="ARBA" id="ARBA00023316"/>
    </source>
</evidence>
<feature type="domain" description="Alpha-D-phosphohexomutase alpha/beta/alpha" evidence="17">
    <location>
        <begin position="62"/>
        <end position="104"/>
    </location>
</feature>
<evidence type="ECO:0000313" key="19">
    <source>
        <dbReference type="EMBL" id="OXU18825.1"/>
    </source>
</evidence>
<feature type="domain" description="Phosphoacetylglucosamine mutase AMG1" evidence="18">
    <location>
        <begin position="1035"/>
        <end position="1133"/>
    </location>
</feature>
<dbReference type="PANTHER" id="PTHR45955">
    <property type="entry name" value="PHOSPHOACETYLGLUCOSAMINE MUTASE"/>
    <property type="match status" value="1"/>
</dbReference>
<name>A0A232EKF6_9HYME</name>
<dbReference type="InterPro" id="IPR036900">
    <property type="entry name" value="A-D-PHexomutase_C_sf"/>
</dbReference>
<dbReference type="GO" id="GO:0005975">
    <property type="term" value="P:carbohydrate metabolic process"/>
    <property type="evidence" value="ECO:0007669"/>
    <property type="project" value="InterPro"/>
</dbReference>
<evidence type="ECO:0000256" key="9">
    <source>
        <dbReference type="ARBA" id="ARBA00023235"/>
    </source>
</evidence>
<evidence type="ECO:0000256" key="14">
    <source>
        <dbReference type="ARBA" id="ARBA00059527"/>
    </source>
</evidence>
<evidence type="ECO:0000256" key="7">
    <source>
        <dbReference type="ARBA" id="ARBA00022723"/>
    </source>
</evidence>
<evidence type="ECO:0000256" key="1">
    <source>
        <dbReference type="ARBA" id="ARBA00000558"/>
    </source>
</evidence>
<comment type="pathway">
    <text evidence="3">Nucleotide-sugar biosynthesis; UDP-N-acetyl-alpha-D-glucosamine biosynthesis; N-acetyl-alpha-D-glucosamine 1-phosphate from alpha-D-glucosamine 6-phosphate (route I): step 2/2.</text>
</comment>
<sequence>MQPSAANPVDYSLVESLAKNQHRKAYDGVIQYGTAGFRTKADILDHVLFRMGLLTVLRSQVKKAAIGLMITASHNPEADNGVKLVDPNGEMLESSWETIATRLANVQDSQVVSTLQEIIKEQNIDTSYPASVIIGRDTRSSSLPLSQAAVEGVKAMNGNLKDFGVVTTPQLHYVVHCTNTNGAYGVPTVEGYYEKISKAFKTAVGDKKDNDKYIGKVQIDAANGVGALAVKEFKKQLSDVIDIQIYNDGNGQLNHMCGADYVKIQQIPPVNAPLKPLVRSVSIDGDADRIVYYYTDENNKFHLLDGDRIAILVAAHFKELLEKSNLDLQLGLVQTAYANGGSTAYISETLALIRAKSHVKSKLRSTVLSQCSHHLIAGHNKTRSNQNQNDEFSAPSLSEMFQEFPYNSDLPKPLLPPSRIQRDSVREDSSMELINLKNKIKDDVNRYLELYKKHCTTLDRDKNKTSHTMLPRYVATTAEILECDPDPEFSGTYNWYYTGGTLNGILYDTRNILVFPYAQELIALPVSLNDVSLFKPDFKNASKVALKRNPFQIVCSTVNNHGRILTRHKNECCVYNIFNMDKKKLQLLEIDKQPSESSYISADLDPANVTRYCTTSINRSITIWDTTKFRGILSGKVPVTRFFEDSWAFIKYDEYNTNIIKYVDRHCVHYYDSRSPIERPALTMCPKESLEDWEYLSSYIGSCKSEYYSYVGSNLSLCLLDSRNPSSTVIKKWTHQFKSSPLFTDVCFRENKEFVIIASQIPGETAIILNSWNSSEEPPESYSTPFSPPSCIETLMASHSQGKCLSPQLQNRLSLCNTGCMATVDTPSGDVFLLTQNSVNDIFYQGIGHQEQLDLYSLENCKALYKLKIWEREVLKNSCHDIVSPLVVTQRTSARDMLRNFTNQKLKSSAYNNEPDEPFNHNPKWKRSVAELNTYVDIFAPELLAPWEMLAETPMVPITAAPHQKVLSWLGMAEKNQEVTTGPNTSDTPIVVETQETHHQDQDVFITHDSESIQQLFLPKVKSQTTQGGKKKKKRSQYKVPVACVPTGVKHLHHKALEFDIGVYFEANGHGTIVFKDSAVQIIRTAADNPSLSENQRTAAHTLSSIIDVINQTVGDALSDMLLVELILRAKGWDTVAWEKSYRDLPNRQVKVKVQDRNAITTTDAERRCVTPMGLQEKIDEIVAKYPKGRSFVRPSGTEDVVRVYAECDRIEDVEKLAAQVSIAVFELAGGIGTKPVVP</sequence>
<dbReference type="PROSITE" id="PS00710">
    <property type="entry name" value="PGM_PMM"/>
    <property type="match status" value="1"/>
</dbReference>
<dbReference type="EMBL" id="NNAY01003809">
    <property type="protein sequence ID" value="OXU18825.1"/>
    <property type="molecule type" value="Genomic_DNA"/>
</dbReference>
<keyword evidence="10" id="KW-0119">Carbohydrate metabolism</keyword>
<evidence type="ECO:0000256" key="12">
    <source>
        <dbReference type="ARBA" id="ARBA00031926"/>
    </source>
</evidence>
<organism evidence="19 20">
    <name type="scientific">Trichomalopsis sarcophagae</name>
    <dbReference type="NCBI Taxonomy" id="543379"/>
    <lineage>
        <taxon>Eukaryota</taxon>
        <taxon>Metazoa</taxon>
        <taxon>Ecdysozoa</taxon>
        <taxon>Arthropoda</taxon>
        <taxon>Hexapoda</taxon>
        <taxon>Insecta</taxon>
        <taxon>Pterygota</taxon>
        <taxon>Neoptera</taxon>
        <taxon>Endopterygota</taxon>
        <taxon>Hymenoptera</taxon>
        <taxon>Apocrita</taxon>
        <taxon>Proctotrupomorpha</taxon>
        <taxon>Chalcidoidea</taxon>
        <taxon>Pteromalidae</taxon>
        <taxon>Pteromalinae</taxon>
        <taxon>Trichomalopsis</taxon>
    </lineage>
</organism>
<feature type="domain" description="Alpha-D-phosphohexomutase alpha/beta/alpha" evidence="17">
    <location>
        <begin position="127"/>
        <end position="181"/>
    </location>
</feature>
<dbReference type="Proteomes" id="UP000215335">
    <property type="component" value="Unassembled WGS sequence"/>
</dbReference>
<comment type="similarity">
    <text evidence="4">Belongs to the phosphohexose mutase family.</text>
</comment>
<dbReference type="OrthoDB" id="1928at2759"/>
<evidence type="ECO:0000256" key="8">
    <source>
        <dbReference type="ARBA" id="ARBA00022842"/>
    </source>
</evidence>
<comment type="function">
    <text evidence="14">Catalyzes the conversion of GlcNAc-6-P into GlcNAc-1-P during the synthesis of uridine diphosphate/UDP-GlcNAc, which is a biosynthetic precursor of chitin and also supplies the amino sugars for N-linked oligosaccharides of glycoproteins.</text>
</comment>
<dbReference type="PANTHER" id="PTHR45955:SF1">
    <property type="entry name" value="PHOSPHOACETYLGLUCOSAMINE MUTASE"/>
    <property type="match status" value="1"/>
</dbReference>
<dbReference type="InterPro" id="IPR005843">
    <property type="entry name" value="A-D-PHexomutase_C"/>
</dbReference>
<dbReference type="GO" id="GO:0000287">
    <property type="term" value="F:magnesium ion binding"/>
    <property type="evidence" value="ECO:0007669"/>
    <property type="project" value="InterPro"/>
</dbReference>
<dbReference type="InterPro" id="IPR016055">
    <property type="entry name" value="A-D-PHexomutase_a/b/a-I/II/III"/>
</dbReference>
<protein>
    <recommendedName>
        <fullName evidence="5">phosphoacetylglucosamine mutase</fullName>
        <ecNumber evidence="5">5.4.2.3</ecNumber>
    </recommendedName>
    <alternativeName>
        <fullName evidence="13">Acetylglucosamine phosphomutase</fullName>
    </alternativeName>
    <alternativeName>
        <fullName evidence="12">N-acetylglucosamine-phosphate mutase</fullName>
    </alternativeName>
</protein>
<keyword evidence="8" id="KW-0460">Magnesium</keyword>
<dbReference type="Gene3D" id="3.40.120.10">
    <property type="entry name" value="Alpha-D-Glucose-1,6-Bisphosphate, subunit A, domain 3"/>
    <property type="match status" value="2"/>
</dbReference>
<dbReference type="STRING" id="543379.A0A232EKF6"/>
<evidence type="ECO:0000259" key="17">
    <source>
        <dbReference type="Pfam" id="PF02878"/>
    </source>
</evidence>
<evidence type="ECO:0000259" key="18">
    <source>
        <dbReference type="Pfam" id="PF21404"/>
    </source>
</evidence>
<feature type="domain" description="Phosphoacetylglucosamine mutase AMG1" evidence="18">
    <location>
        <begin position="305"/>
        <end position="352"/>
    </location>
</feature>
<accession>A0A232EKF6</accession>
<dbReference type="GO" id="GO:0006048">
    <property type="term" value="P:UDP-N-acetylglucosamine biosynthetic process"/>
    <property type="evidence" value="ECO:0007669"/>
    <property type="project" value="TreeGrafter"/>
</dbReference>
<dbReference type="FunFam" id="3.40.120.10:FF:000013">
    <property type="entry name" value="Phosphoacetylglucosamine mutase"/>
    <property type="match status" value="1"/>
</dbReference>
<dbReference type="GO" id="GO:0071555">
    <property type="term" value="P:cell wall organization"/>
    <property type="evidence" value="ECO:0007669"/>
    <property type="project" value="UniProtKB-KW"/>
</dbReference>
<dbReference type="Pfam" id="PF21404">
    <property type="entry name" value="AMG1_III"/>
    <property type="match status" value="2"/>
</dbReference>
<keyword evidence="6" id="KW-0597">Phosphoprotein</keyword>
<evidence type="ECO:0000259" key="16">
    <source>
        <dbReference type="Pfam" id="PF00408"/>
    </source>
</evidence>
<proteinExistence type="inferred from homology"/>
<keyword evidence="20" id="KW-1185">Reference proteome</keyword>
<dbReference type="EC" id="5.4.2.3" evidence="5"/>
<dbReference type="Pfam" id="PF00408">
    <property type="entry name" value="PGM_PMM_IV"/>
    <property type="match status" value="1"/>
</dbReference>
<dbReference type="SUPFAM" id="SSF55957">
    <property type="entry name" value="Phosphoglucomutase, C-terminal domain"/>
    <property type="match status" value="1"/>
</dbReference>
<comment type="cofactor">
    <cofactor evidence="2">
        <name>Mg(2+)</name>
        <dbReference type="ChEBI" id="CHEBI:18420"/>
    </cofactor>
</comment>
<gene>
    <name evidence="19" type="ORF">TSAR_011666</name>
</gene>
<dbReference type="FunFam" id="3.40.120.10:FF:000023">
    <property type="entry name" value="Phosphoacetylglucosamine mutase"/>
    <property type="match status" value="1"/>
</dbReference>
<comment type="catalytic activity">
    <reaction evidence="1">
        <text>N-acetyl-alpha-D-glucosamine 1-phosphate = N-acetyl-D-glucosamine 6-phosphate</text>
        <dbReference type="Rhea" id="RHEA:23804"/>
        <dbReference type="ChEBI" id="CHEBI:57513"/>
        <dbReference type="ChEBI" id="CHEBI:57776"/>
        <dbReference type="EC" id="5.4.2.3"/>
    </reaction>
</comment>
<dbReference type="InterPro" id="IPR005844">
    <property type="entry name" value="A-D-PHexomutase_a/b/a-I"/>
</dbReference>
<evidence type="ECO:0000256" key="6">
    <source>
        <dbReference type="ARBA" id="ARBA00022553"/>
    </source>
</evidence>
<evidence type="ECO:0000256" key="3">
    <source>
        <dbReference type="ARBA" id="ARBA00004865"/>
    </source>
</evidence>
<evidence type="ECO:0000256" key="2">
    <source>
        <dbReference type="ARBA" id="ARBA00001946"/>
    </source>
</evidence>
<keyword evidence="11" id="KW-0961">Cell wall biogenesis/degradation</keyword>